<comment type="caution">
    <text evidence="7">The sequence shown here is derived from an EMBL/GenBank/DDBJ whole genome shotgun (WGS) entry which is preliminary data.</text>
</comment>
<keyword evidence="2 5" id="KW-0812">Transmembrane</keyword>
<dbReference type="OrthoDB" id="4732370at2"/>
<keyword evidence="8" id="KW-1185">Reference proteome</keyword>
<feature type="transmembrane region" description="Helical" evidence="5">
    <location>
        <begin position="63"/>
        <end position="81"/>
    </location>
</feature>
<sequence>MKTDSGARCCDARTAAVALGRWCLGIVFLFYGLGKFMGGVNGFAQGMVKQFEKTMLPPGLVTAFSYALPFLEVGLGVLLILGLARDVVLFIAGLLLIALTFGQVMLQQPQVVFFNTAYTMIAAVLLFASKYDRWVLMPGCCRWRGDGAETKTGN</sequence>
<dbReference type="AlphaFoldDB" id="B9XLX5"/>
<accession>B9XLX5</accession>
<dbReference type="GO" id="GO:0016020">
    <property type="term" value="C:membrane"/>
    <property type="evidence" value="ECO:0007669"/>
    <property type="project" value="UniProtKB-SubCell"/>
</dbReference>
<evidence type="ECO:0000313" key="7">
    <source>
        <dbReference type="EMBL" id="EEF59103.1"/>
    </source>
</evidence>
<dbReference type="STRING" id="320771.Cflav_PD1595"/>
<comment type="subcellular location">
    <subcellularLocation>
        <location evidence="1">Membrane</location>
        <topology evidence="1">Multi-pass membrane protein</topology>
    </subcellularLocation>
</comment>
<evidence type="ECO:0000313" key="8">
    <source>
        <dbReference type="Proteomes" id="UP000003688"/>
    </source>
</evidence>
<dbReference type="InterPro" id="IPR009908">
    <property type="entry name" value="Methylamine_util_MauE"/>
</dbReference>
<evidence type="ECO:0000256" key="1">
    <source>
        <dbReference type="ARBA" id="ARBA00004141"/>
    </source>
</evidence>
<keyword evidence="4 5" id="KW-0472">Membrane</keyword>
<reference evidence="7 8" key="1">
    <citation type="journal article" date="2011" name="J. Bacteriol.">
        <title>Genome sequence of 'Pedosphaera parvula' Ellin514, an aerobic Verrucomicrobial isolate from pasture soil.</title>
        <authorList>
            <person name="Kant R."/>
            <person name="van Passel M.W."/>
            <person name="Sangwan P."/>
            <person name="Palva A."/>
            <person name="Lucas S."/>
            <person name="Copeland A."/>
            <person name="Lapidus A."/>
            <person name="Glavina Del Rio T."/>
            <person name="Dalin E."/>
            <person name="Tice H."/>
            <person name="Bruce D."/>
            <person name="Goodwin L."/>
            <person name="Pitluck S."/>
            <person name="Chertkov O."/>
            <person name="Larimer F.W."/>
            <person name="Land M.L."/>
            <person name="Hauser L."/>
            <person name="Brettin T.S."/>
            <person name="Detter J.C."/>
            <person name="Han S."/>
            <person name="de Vos W.M."/>
            <person name="Janssen P.H."/>
            <person name="Smidt H."/>
        </authorList>
    </citation>
    <scope>NUCLEOTIDE SEQUENCE [LARGE SCALE GENOMIC DNA]</scope>
    <source>
        <strain evidence="7 8">Ellin514</strain>
    </source>
</reference>
<dbReference type="Pfam" id="PF07291">
    <property type="entry name" value="MauE"/>
    <property type="match status" value="1"/>
</dbReference>
<feature type="transmembrane region" description="Helical" evidence="5">
    <location>
        <begin position="112"/>
        <end position="128"/>
    </location>
</feature>
<dbReference type="Proteomes" id="UP000003688">
    <property type="component" value="Unassembled WGS sequence"/>
</dbReference>
<dbReference type="RefSeq" id="WP_007416814.1">
    <property type="nucleotide sequence ID" value="NZ_ABOX02000032.1"/>
</dbReference>
<dbReference type="EMBL" id="ABOX02000032">
    <property type="protein sequence ID" value="EEF59103.1"/>
    <property type="molecule type" value="Genomic_DNA"/>
</dbReference>
<feature type="domain" description="Methylamine utilisation protein MauE" evidence="6">
    <location>
        <begin position="15"/>
        <end position="103"/>
    </location>
</feature>
<keyword evidence="3 5" id="KW-1133">Transmembrane helix</keyword>
<evidence type="ECO:0000256" key="2">
    <source>
        <dbReference type="ARBA" id="ARBA00022692"/>
    </source>
</evidence>
<organism evidence="7 8">
    <name type="scientific">Pedosphaera parvula (strain Ellin514)</name>
    <dbReference type="NCBI Taxonomy" id="320771"/>
    <lineage>
        <taxon>Bacteria</taxon>
        <taxon>Pseudomonadati</taxon>
        <taxon>Verrucomicrobiota</taxon>
        <taxon>Pedosphaerae</taxon>
        <taxon>Pedosphaerales</taxon>
        <taxon>Pedosphaeraceae</taxon>
        <taxon>Pedosphaera</taxon>
    </lineage>
</organism>
<name>B9XLX5_PEDPL</name>
<feature type="transmembrane region" description="Helical" evidence="5">
    <location>
        <begin position="88"/>
        <end position="106"/>
    </location>
</feature>
<protein>
    <submittedName>
        <fullName evidence="7">DoxX family protein</fullName>
    </submittedName>
</protein>
<proteinExistence type="predicted"/>
<evidence type="ECO:0000259" key="6">
    <source>
        <dbReference type="Pfam" id="PF07291"/>
    </source>
</evidence>
<gene>
    <name evidence="7" type="ORF">Cflav_PD1595</name>
</gene>
<evidence type="ECO:0000256" key="3">
    <source>
        <dbReference type="ARBA" id="ARBA00022989"/>
    </source>
</evidence>
<feature type="transmembrane region" description="Helical" evidence="5">
    <location>
        <begin position="12"/>
        <end position="33"/>
    </location>
</feature>
<evidence type="ECO:0000256" key="5">
    <source>
        <dbReference type="SAM" id="Phobius"/>
    </source>
</evidence>
<evidence type="ECO:0000256" key="4">
    <source>
        <dbReference type="ARBA" id="ARBA00023136"/>
    </source>
</evidence>
<dbReference type="GO" id="GO:0030416">
    <property type="term" value="P:methylamine metabolic process"/>
    <property type="evidence" value="ECO:0007669"/>
    <property type="project" value="InterPro"/>
</dbReference>